<dbReference type="GO" id="GO:0016020">
    <property type="term" value="C:membrane"/>
    <property type="evidence" value="ECO:0007669"/>
    <property type="project" value="UniProtKB-SubCell"/>
</dbReference>
<evidence type="ECO:0000256" key="5">
    <source>
        <dbReference type="SAM" id="MobiDB-lite"/>
    </source>
</evidence>
<evidence type="ECO:0000256" key="4">
    <source>
        <dbReference type="ARBA" id="ARBA00023136"/>
    </source>
</evidence>
<dbReference type="GO" id="GO:0005524">
    <property type="term" value="F:ATP binding"/>
    <property type="evidence" value="ECO:0007669"/>
    <property type="project" value="InterPro"/>
</dbReference>
<protein>
    <submittedName>
        <fullName evidence="8">Putative sodium-coupled neutral amino acid transporter 7</fullName>
    </submittedName>
</protein>
<evidence type="ECO:0000256" key="2">
    <source>
        <dbReference type="ARBA" id="ARBA00022692"/>
    </source>
</evidence>
<organism evidence="8 9">
    <name type="scientific">Symbiodinium microadriaticum</name>
    <name type="common">Dinoflagellate</name>
    <name type="synonym">Zooxanthella microadriatica</name>
    <dbReference type="NCBI Taxonomy" id="2951"/>
    <lineage>
        <taxon>Eukaryota</taxon>
        <taxon>Sar</taxon>
        <taxon>Alveolata</taxon>
        <taxon>Dinophyceae</taxon>
        <taxon>Suessiales</taxon>
        <taxon>Symbiodiniaceae</taxon>
        <taxon>Symbiodinium</taxon>
    </lineage>
</organism>
<dbReference type="SMART" id="SM00220">
    <property type="entry name" value="S_TKc"/>
    <property type="match status" value="1"/>
</dbReference>
<keyword evidence="3 6" id="KW-1133">Transmembrane helix</keyword>
<feature type="transmembrane region" description="Helical" evidence="6">
    <location>
        <begin position="791"/>
        <end position="811"/>
    </location>
</feature>
<keyword evidence="9" id="KW-1185">Reference proteome</keyword>
<feature type="region of interest" description="Disordered" evidence="5">
    <location>
        <begin position="501"/>
        <end position="527"/>
    </location>
</feature>
<feature type="region of interest" description="Disordered" evidence="5">
    <location>
        <begin position="1092"/>
        <end position="1131"/>
    </location>
</feature>
<dbReference type="GO" id="GO:0004672">
    <property type="term" value="F:protein kinase activity"/>
    <property type="evidence" value="ECO:0007669"/>
    <property type="project" value="InterPro"/>
</dbReference>
<feature type="transmembrane region" description="Helical" evidence="6">
    <location>
        <begin position="315"/>
        <end position="335"/>
    </location>
</feature>
<dbReference type="PANTHER" id="PTHR22950">
    <property type="entry name" value="AMINO ACID TRANSPORTER"/>
    <property type="match status" value="1"/>
</dbReference>
<evidence type="ECO:0000256" key="6">
    <source>
        <dbReference type="SAM" id="Phobius"/>
    </source>
</evidence>
<dbReference type="PROSITE" id="PS50011">
    <property type="entry name" value="PROTEIN_KINASE_DOM"/>
    <property type="match status" value="1"/>
</dbReference>
<dbReference type="InterPro" id="IPR000719">
    <property type="entry name" value="Prot_kinase_dom"/>
</dbReference>
<feature type="compositionally biased region" description="Low complexity" evidence="5">
    <location>
        <begin position="1122"/>
        <end position="1131"/>
    </location>
</feature>
<feature type="transmembrane region" description="Helical" evidence="6">
    <location>
        <begin position="417"/>
        <end position="450"/>
    </location>
</feature>
<evidence type="ECO:0000259" key="7">
    <source>
        <dbReference type="PROSITE" id="PS50011"/>
    </source>
</evidence>
<keyword evidence="2 6" id="KW-0812">Transmembrane</keyword>
<feature type="region of interest" description="Disordered" evidence="5">
    <location>
        <begin position="892"/>
        <end position="913"/>
    </location>
</feature>
<feature type="transmembrane region" description="Helical" evidence="6">
    <location>
        <begin position="114"/>
        <end position="137"/>
    </location>
</feature>
<name>A0A1Q9EV59_SYMMI</name>
<feature type="transmembrane region" description="Helical" evidence="6">
    <location>
        <begin position="355"/>
        <end position="375"/>
    </location>
</feature>
<dbReference type="AlphaFoldDB" id="A0A1Q9EV59"/>
<dbReference type="EMBL" id="LSRX01000061">
    <property type="protein sequence ID" value="OLQ11279.1"/>
    <property type="molecule type" value="Genomic_DNA"/>
</dbReference>
<evidence type="ECO:0000256" key="3">
    <source>
        <dbReference type="ARBA" id="ARBA00022989"/>
    </source>
</evidence>
<evidence type="ECO:0000313" key="8">
    <source>
        <dbReference type="EMBL" id="OLQ11279.1"/>
    </source>
</evidence>
<evidence type="ECO:0000313" key="9">
    <source>
        <dbReference type="Proteomes" id="UP000186817"/>
    </source>
</evidence>
<dbReference type="Pfam" id="PF01490">
    <property type="entry name" value="Aa_trans"/>
    <property type="match status" value="1"/>
</dbReference>
<feature type="transmembrane region" description="Helical" evidence="6">
    <location>
        <begin position="470"/>
        <end position="491"/>
    </location>
</feature>
<dbReference type="SUPFAM" id="SSF56112">
    <property type="entry name" value="Protein kinase-like (PK-like)"/>
    <property type="match status" value="1"/>
</dbReference>
<feature type="compositionally biased region" description="Pro residues" evidence="5">
    <location>
        <begin position="897"/>
        <end position="908"/>
    </location>
</feature>
<evidence type="ECO:0000256" key="1">
    <source>
        <dbReference type="ARBA" id="ARBA00004141"/>
    </source>
</evidence>
<keyword evidence="4 6" id="KW-0472">Membrane</keyword>
<dbReference type="InterPro" id="IPR011009">
    <property type="entry name" value="Kinase-like_dom_sf"/>
</dbReference>
<dbReference type="Proteomes" id="UP000186817">
    <property type="component" value="Unassembled WGS sequence"/>
</dbReference>
<dbReference type="PANTHER" id="PTHR22950:SF702">
    <property type="entry name" value="AMINO ACID TRANSPORTER PROTEIN"/>
    <property type="match status" value="1"/>
</dbReference>
<dbReference type="Gene3D" id="3.30.200.20">
    <property type="entry name" value="Phosphorylase Kinase, domain 1"/>
    <property type="match status" value="1"/>
</dbReference>
<comment type="caution">
    <text evidence="8">The sequence shown here is derived from an EMBL/GenBank/DDBJ whole genome shotgun (WGS) entry which is preliminary data.</text>
</comment>
<comment type="subcellular location">
    <subcellularLocation>
        <location evidence="1">Membrane</location>
        <topology evidence="1">Multi-pass membrane protein</topology>
    </subcellularLocation>
</comment>
<dbReference type="Gene3D" id="1.10.510.10">
    <property type="entry name" value="Transferase(Phosphotransferase) domain 1"/>
    <property type="match status" value="1"/>
</dbReference>
<proteinExistence type="predicted"/>
<feature type="transmembrane region" description="Helical" evidence="6">
    <location>
        <begin position="233"/>
        <end position="253"/>
    </location>
</feature>
<reference evidence="8 9" key="1">
    <citation type="submission" date="2016-02" db="EMBL/GenBank/DDBJ databases">
        <title>Genome analysis of coral dinoflagellate symbionts highlights evolutionary adaptations to a symbiotic lifestyle.</title>
        <authorList>
            <person name="Aranda M."/>
            <person name="Li Y."/>
            <person name="Liew Y.J."/>
            <person name="Baumgarten S."/>
            <person name="Simakov O."/>
            <person name="Wilson M."/>
            <person name="Piel J."/>
            <person name="Ashoor H."/>
            <person name="Bougouffa S."/>
            <person name="Bajic V.B."/>
            <person name="Ryu T."/>
            <person name="Ravasi T."/>
            <person name="Bayer T."/>
            <person name="Micklem G."/>
            <person name="Kim H."/>
            <person name="Bhak J."/>
            <person name="Lajeunesse T.C."/>
            <person name="Voolstra C.R."/>
        </authorList>
    </citation>
    <scope>NUCLEOTIDE SEQUENCE [LARGE SCALE GENOMIC DNA]</scope>
    <source>
        <strain evidence="8 9">CCMP2467</strain>
    </source>
</reference>
<feature type="compositionally biased region" description="Polar residues" evidence="5">
    <location>
        <begin position="507"/>
        <end position="523"/>
    </location>
</feature>
<sequence length="1149" mass="124230">MESTAWVSEYSPLHYRAKDTSPDQTRSKRSLSRNPSSDILFVDIDATPSCAKSGMFLEGLIYHELQPLETIDEAVGFATSHWTGQGSMLSCVFTLVASAMGAGCLSLPHMFSKTGIVCGLTLLACGALLAHVSLVILMSCARYTQCRSFAELVSLSEAEPSDGRSGRNPLVDTVIMFYGMAAVLIYMMLIGDFFADIAQSPLFGYADVPRQHLILASLICVFPLSIPRNVTALRYISVLSTSVIVFLTIAVVAKMPSCALTKPAAEPRVLEENGPVRTILQSFAMALFSFNAHTNAVPVAMALDQPRAARIWQVSLLSVLIEFGIYSTIATAGYLSFGGLTKQDFIRNYPPDDSWMLLVRCVYSVPVIFGVPINLSPAAASIQALAGRIFSSKQQFRRQTSDPHPNSARSQCRRACIVGTVLLCSALLAICCEAFADVIGLFGACFGTAICLMWPLRKGKENNDFHWLQWVLWPPAVSLVSCRFATLLGWLSPPMSSAMKASKASKTSHGGSPGNASPTNGSQKVVGPNIKGSREDLMLDASDEGELKGWGGGVLRARELDVLELCFEIEEYQLVMHLQSALFGGVYEAKGRSSGKDYAIKVLHKSELQKACPQGGNFLLLYVMTKDLLDVQVEENDSIEFCEVPLSELKFADVARHVMEVEEHFEDQHPGIAITAYSSCVEVCFNAYEKPMGFDERQAQFLIRQAVLGLAHLHDRGVAMQDVSLENMPVGLRKAVRFQTDSNGQEKPVGFHGLVGKSFRPPELHDHKPYLATKVDSWCLGAELLAASQDVAVMMVTAVVMVLGWSTFYLLTAQPLFMSADPALKDTDWQLFKPLGFQAWLNDASVQPVPAPKELLPDSLIRTNEAAENQKKRRAAHPNSFSVELWESGGKRVQVPAPVPSKPAPPPAERPDFMGGSLSASIPSMTASLGAPTIGSPMRCGVHDHQDGGPPHATYAPGQSFAAEVQMAAASEVLGAERRSPESSLSASEEVSEGEFLNFPEALSWFSGAAQGTAGHVMRFRTPGGGHSPFTSSHGTAWHIRAGSAARAIGWSHDGARANFIATPRFHFCPFAREQVKLQTAALSHIGSIAAEGAPPRMGSGTSDFQAQEGAHLSRRELQQGPARAASPVPVASMAMPRVTWQLESPMSA</sequence>
<feature type="transmembrane region" description="Helical" evidence="6">
    <location>
        <begin position="170"/>
        <end position="189"/>
    </location>
</feature>
<feature type="domain" description="Protein kinase" evidence="7">
    <location>
        <begin position="572"/>
        <end position="997"/>
    </location>
</feature>
<gene>
    <name evidence="8" type="primary">slc38a7</name>
    <name evidence="8" type="ORF">AK812_SmicGene4912</name>
</gene>
<dbReference type="GO" id="GO:0015179">
    <property type="term" value="F:L-amino acid transmembrane transporter activity"/>
    <property type="evidence" value="ECO:0007669"/>
    <property type="project" value="TreeGrafter"/>
</dbReference>
<feature type="transmembrane region" description="Helical" evidence="6">
    <location>
        <begin position="88"/>
        <end position="108"/>
    </location>
</feature>
<accession>A0A1Q9EV59</accession>
<dbReference type="InterPro" id="IPR013057">
    <property type="entry name" value="AA_transpt_TM"/>
</dbReference>
<dbReference type="OrthoDB" id="438545at2759"/>